<evidence type="ECO:0000313" key="2">
    <source>
        <dbReference type="Proteomes" id="UP000004506"/>
    </source>
</evidence>
<reference evidence="1 2" key="3">
    <citation type="submission" date="2008-05" db="EMBL/GenBank/DDBJ databases">
        <authorList>
            <person name="Fulton L."/>
            <person name="Clifton S."/>
            <person name="Fulton B."/>
            <person name="Xu J."/>
            <person name="Minx P."/>
            <person name="Pepin K.H."/>
            <person name="Johnson M."/>
            <person name="Thiruvilangam P."/>
            <person name="Bhonagiri V."/>
            <person name="Nash W.E."/>
            <person name="Mardis E.R."/>
            <person name="Wilson R.K."/>
        </authorList>
    </citation>
    <scope>NUCLEOTIDE SEQUENCE [LARGE SCALE GENOMIC DNA]</scope>
    <source>
        <strain evidence="1 2">ATCC 25827</strain>
    </source>
</reference>
<protein>
    <submittedName>
        <fullName evidence="1">Uncharacterized protein</fullName>
    </submittedName>
</protein>
<comment type="caution">
    <text evidence="1">The sequence shown here is derived from an EMBL/GenBank/DDBJ whole genome shotgun (WGS) entry which is preliminary data.</text>
</comment>
<dbReference type="AlphaFoldDB" id="A0AA86YIF3"/>
<reference evidence="2" key="2">
    <citation type="submission" date="2008-04" db="EMBL/GenBank/DDBJ databases">
        <title>Draft genome sequence of Providencia stuartii(ATCC 25827).</title>
        <authorList>
            <person name="Sudarsanam P."/>
            <person name="Ley R."/>
            <person name="Guruge J."/>
            <person name="Turnbaugh P.J."/>
            <person name="Mahowald M."/>
            <person name="Liep D."/>
            <person name="Gordon J."/>
        </authorList>
    </citation>
    <scope>NUCLEOTIDE SEQUENCE [LARGE SCALE GENOMIC DNA]</scope>
    <source>
        <strain evidence="2">ATCC 25827</strain>
    </source>
</reference>
<organism evidence="1 2">
    <name type="scientific">Providencia stuartii ATCC 25827</name>
    <dbReference type="NCBI Taxonomy" id="471874"/>
    <lineage>
        <taxon>Bacteria</taxon>
        <taxon>Pseudomonadati</taxon>
        <taxon>Pseudomonadota</taxon>
        <taxon>Gammaproteobacteria</taxon>
        <taxon>Enterobacterales</taxon>
        <taxon>Morganellaceae</taxon>
        <taxon>Providencia</taxon>
    </lineage>
</organism>
<reference evidence="2" key="1">
    <citation type="submission" date="2008-04" db="EMBL/GenBank/DDBJ databases">
        <title>Draft genome sequence of Providencia stuartii (ATCC 25827).</title>
        <authorList>
            <person name="Sudarsanam P."/>
            <person name="Ley R."/>
            <person name="Guruge J."/>
            <person name="Turnbaugh P.J."/>
            <person name="Mahowald M."/>
            <person name="Liep D."/>
            <person name="Gordon J."/>
        </authorList>
    </citation>
    <scope>NUCLEOTIDE SEQUENCE [LARGE SCALE GENOMIC DNA]</scope>
    <source>
        <strain evidence="2">ATCC 25827</strain>
    </source>
</reference>
<name>A0AA86YIF3_PROST</name>
<dbReference type="EMBL" id="ABJD02000101">
    <property type="protein sequence ID" value="EDU58926.1"/>
    <property type="molecule type" value="Genomic_DNA"/>
</dbReference>
<evidence type="ECO:0000313" key="1">
    <source>
        <dbReference type="EMBL" id="EDU58926.1"/>
    </source>
</evidence>
<accession>A0AA86YIF3</accession>
<dbReference type="Proteomes" id="UP000004506">
    <property type="component" value="Unassembled WGS sequence"/>
</dbReference>
<proteinExistence type="predicted"/>
<gene>
    <name evidence="1" type="ORF">PROSTU_02107</name>
</gene>
<sequence length="43" mass="4857">MPSCCNKLLQIKVLARLCLKTVTQKEFVLQANTLLLLLRGTIK</sequence>